<accession>A0A2H0YNL0</accession>
<dbReference type="AlphaFoldDB" id="A0A2H0YNL0"/>
<reference evidence="2" key="1">
    <citation type="submission" date="2017-09" db="EMBL/GenBank/DDBJ databases">
        <title>Depth-based differentiation of microbial function through sediment-hosted aquifers and enrichment of novel symbionts in the deep terrestrial subsurface.</title>
        <authorList>
            <person name="Probst A.J."/>
            <person name="Ladd B."/>
            <person name="Jarett J.K."/>
            <person name="Geller-Mcgrath D.E."/>
            <person name="Sieber C.M.K."/>
            <person name="Emerson J.B."/>
            <person name="Anantharaman K."/>
            <person name="Thomas B.C."/>
            <person name="Malmstrom R."/>
            <person name="Stieglmeier M."/>
            <person name="Klingl A."/>
            <person name="Woyke T."/>
            <person name="Ryan C.M."/>
            <person name="Banfield J.F."/>
        </authorList>
    </citation>
    <scope>NUCLEOTIDE SEQUENCE [LARGE SCALE GENOMIC DNA]</scope>
</reference>
<evidence type="ECO:0000313" key="2">
    <source>
        <dbReference type="Proteomes" id="UP000231472"/>
    </source>
</evidence>
<dbReference type="Proteomes" id="UP000231472">
    <property type="component" value="Unassembled WGS sequence"/>
</dbReference>
<dbReference type="SUPFAM" id="SSF82171">
    <property type="entry name" value="DPP6 N-terminal domain-like"/>
    <property type="match status" value="1"/>
</dbReference>
<gene>
    <name evidence="1" type="ORF">COT32_01850</name>
</gene>
<proteinExistence type="predicted"/>
<dbReference type="EMBL" id="PEYC01000035">
    <property type="protein sequence ID" value="PIS40050.1"/>
    <property type="molecule type" value="Genomic_DNA"/>
</dbReference>
<evidence type="ECO:0008006" key="3">
    <source>
        <dbReference type="Google" id="ProtNLM"/>
    </source>
</evidence>
<sequence length="425" mass="50092">MTYKRRTVLFLILLVLFLIATPLTVLYCLGWRFDWNTKSIIQPGVFYFKVWPKNAEVYLDDKFKKKTDLFFSSVLLENLKPKKYNVEIKKDGFYGWQKNLEINKREVTESKNIVLVPKDPKFNLLNKNVEALFFSTNDKKIILKEKTEEGWALKLFEIDKNVKSHLISKKDISQEEVELFGLKFSPDSKKILLEIGLKERINYYLLEIDKIPPVLTSLGSLEKPEEFFLPSPLKKEVVALTISGDDVYYLDDSGFLFKNEARLNLIPYEIKKETKYEITASGSNILLQEEDILYVFDENTKSFQKLFQPIKSFKFSPDSQRLVYANGHEIWVLFLEKKYDQPQKEKGEKLFITRFSEEVGDIFWYTNHYLIFKTNNKIKIAEIDDRDKINIVELAEFKNPEIFWANKKLYVLSEANLYVSEELTP</sequence>
<name>A0A2H0YNL0_9BACT</name>
<organism evidence="1 2">
    <name type="scientific">Candidatus Nealsonbacteria bacterium CG08_land_8_20_14_0_20_36_22</name>
    <dbReference type="NCBI Taxonomy" id="1974704"/>
    <lineage>
        <taxon>Bacteria</taxon>
        <taxon>Candidatus Nealsoniibacteriota</taxon>
    </lineage>
</organism>
<protein>
    <recommendedName>
        <fullName evidence="3">PEGA domain-containing protein</fullName>
    </recommendedName>
</protein>
<evidence type="ECO:0000313" key="1">
    <source>
        <dbReference type="EMBL" id="PIS40050.1"/>
    </source>
</evidence>
<comment type="caution">
    <text evidence="1">The sequence shown here is derived from an EMBL/GenBank/DDBJ whole genome shotgun (WGS) entry which is preliminary data.</text>
</comment>